<dbReference type="RefSeq" id="XP_032347618.1">
    <property type="nucleotide sequence ID" value="XM_032491727.1"/>
</dbReference>
<feature type="domain" description="N-terminal Ras-GEF" evidence="2">
    <location>
        <begin position="105"/>
        <end position="150"/>
    </location>
</feature>
<evidence type="ECO:0000256" key="1">
    <source>
        <dbReference type="SAM" id="MobiDB-lite"/>
    </source>
</evidence>
<dbReference type="InterPro" id="IPR023578">
    <property type="entry name" value="Ras_GEF_dom_sf"/>
</dbReference>
<evidence type="ECO:0000313" key="3">
    <source>
        <dbReference type="Proteomes" id="UP000694856"/>
    </source>
</evidence>
<dbReference type="GeneID" id="116667241"/>
<protein>
    <submittedName>
        <fullName evidence="4 5">Ral guanine nucleotide dissociation stimulator-like isoform X1</fullName>
    </submittedName>
</protein>
<reference evidence="4 5" key="1">
    <citation type="submission" date="2025-04" db="UniProtKB">
        <authorList>
            <consortium name="RefSeq"/>
        </authorList>
    </citation>
    <scope>IDENTIFICATION</scope>
    <source>
        <tissue evidence="4 5">Ear skin</tissue>
    </source>
</reference>
<feature type="region of interest" description="Disordered" evidence="1">
    <location>
        <begin position="40"/>
        <end position="94"/>
    </location>
</feature>
<dbReference type="Proteomes" id="UP000694856">
    <property type="component" value="Chromosome 11"/>
</dbReference>
<evidence type="ECO:0000259" key="2">
    <source>
        <dbReference type="Pfam" id="PF00618"/>
    </source>
</evidence>
<keyword evidence="3" id="KW-1185">Reference proteome</keyword>
<sequence>MFSSCFPVSRGFSARKPWTARFFGGCRRLWNPPPRRLWPILRRSPKDSTHGTGQDLVHGDPRSTSLQEAQVPHDSSRAQDVLRGGAGPSGSRDEAYRAWSLQRHRLEKLVAKLVPAVLGGHPSYVNTFLGSYRTFATAQQVLDHLFRRYGCILPVIEEDGGPLHELKQTQRVESILPTIYWSLMVGTQLLLRGPSEPQGTGEHILMMLSGRGRRRPRQGPWRILQPAGAGAKV</sequence>
<evidence type="ECO:0000313" key="4">
    <source>
        <dbReference type="RefSeq" id="XP_032347617.1"/>
    </source>
</evidence>
<organism evidence="3 4">
    <name type="scientific">Camelus ferus</name>
    <name type="common">Wild bactrian camel</name>
    <name type="synonym">Camelus bactrianus ferus</name>
    <dbReference type="NCBI Taxonomy" id="419612"/>
    <lineage>
        <taxon>Eukaryota</taxon>
        <taxon>Metazoa</taxon>
        <taxon>Chordata</taxon>
        <taxon>Craniata</taxon>
        <taxon>Vertebrata</taxon>
        <taxon>Euteleostomi</taxon>
        <taxon>Mammalia</taxon>
        <taxon>Eutheria</taxon>
        <taxon>Laurasiatheria</taxon>
        <taxon>Artiodactyla</taxon>
        <taxon>Tylopoda</taxon>
        <taxon>Camelidae</taxon>
        <taxon>Camelus</taxon>
    </lineage>
</organism>
<accession>A0A8B8TZD4</accession>
<dbReference type="AlphaFoldDB" id="A0A8B8TZD4"/>
<dbReference type="PANTHER" id="PTHR46793">
    <property type="entry name" value="1700018F24RIK PROTEIN-RELATED-RELATED"/>
    <property type="match status" value="1"/>
</dbReference>
<dbReference type="SUPFAM" id="SSF48366">
    <property type="entry name" value="Ras GEF"/>
    <property type="match status" value="1"/>
</dbReference>
<dbReference type="RefSeq" id="XP_032347617.1">
    <property type="nucleotide sequence ID" value="XM_032491726.1"/>
</dbReference>
<dbReference type="InterPro" id="IPR000651">
    <property type="entry name" value="Ras-like_Gua-exchang_fac_N"/>
</dbReference>
<proteinExistence type="predicted"/>
<dbReference type="Gene3D" id="1.20.870.10">
    <property type="entry name" value="Son of sevenless (SoS) protein Chain: S domain 1"/>
    <property type="match status" value="1"/>
</dbReference>
<evidence type="ECO:0000313" key="5">
    <source>
        <dbReference type="RefSeq" id="XP_032347618.1"/>
    </source>
</evidence>
<name>A0A8B8TZD4_CAMFR</name>
<gene>
    <name evidence="4 5" type="primary">LOC116667241</name>
</gene>
<dbReference type="PANTHER" id="PTHR46793:SF3">
    <property type="entry name" value="RIKEN CDNA 4930596D02 GENE"/>
    <property type="match status" value="1"/>
</dbReference>
<dbReference type="KEGG" id="cfr:116667241"/>
<dbReference type="CDD" id="cd06224">
    <property type="entry name" value="REM"/>
    <property type="match status" value="1"/>
</dbReference>
<dbReference type="Pfam" id="PF00618">
    <property type="entry name" value="RasGEF_N"/>
    <property type="match status" value="1"/>
</dbReference>